<evidence type="ECO:0000313" key="8">
    <source>
        <dbReference type="Proteomes" id="UP001597128"/>
    </source>
</evidence>
<sequence length="154" mass="16985">MLNLILIPEVVEDIASALRRSGSREIGGILMGEHSGPDEFKVTKITIQKIGGISHFLRIIEDALGKLNAFFKQSNNDYSRFNYIGEWHSHPLFSPYPSSQDDESMLEIIMDDGVGANFVVLLIVKLGPDAKLIGTAHTYLPNGSKSQSQLILES</sequence>
<evidence type="ECO:0000256" key="4">
    <source>
        <dbReference type="ARBA" id="ARBA00022833"/>
    </source>
</evidence>
<evidence type="ECO:0000256" key="5">
    <source>
        <dbReference type="ARBA" id="ARBA00023049"/>
    </source>
</evidence>
<keyword evidence="5" id="KW-0482">Metalloprotease</keyword>
<evidence type="ECO:0000313" key="7">
    <source>
        <dbReference type="EMBL" id="MFD0912707.1"/>
    </source>
</evidence>
<keyword evidence="3" id="KW-0378">Hydrolase</keyword>
<dbReference type="Pfam" id="PF14464">
    <property type="entry name" value="Prok-JAB"/>
    <property type="match status" value="1"/>
</dbReference>
<keyword evidence="2" id="KW-0479">Metal-binding</keyword>
<dbReference type="SUPFAM" id="SSF102712">
    <property type="entry name" value="JAB1/MPN domain"/>
    <property type="match status" value="1"/>
</dbReference>
<dbReference type="InterPro" id="IPR028090">
    <property type="entry name" value="JAB_dom_prok"/>
</dbReference>
<dbReference type="Proteomes" id="UP001597128">
    <property type="component" value="Unassembled WGS sequence"/>
</dbReference>
<feature type="domain" description="JAB" evidence="6">
    <location>
        <begin position="10"/>
        <end position="123"/>
    </location>
</feature>
<organism evidence="7 8">
    <name type="scientific">Methylophilus luteus</name>
    <dbReference type="NCBI Taxonomy" id="640108"/>
    <lineage>
        <taxon>Bacteria</taxon>
        <taxon>Pseudomonadati</taxon>
        <taxon>Pseudomonadota</taxon>
        <taxon>Betaproteobacteria</taxon>
        <taxon>Nitrosomonadales</taxon>
        <taxon>Methylophilaceae</taxon>
        <taxon>Methylophilus</taxon>
    </lineage>
</organism>
<keyword evidence="8" id="KW-1185">Reference proteome</keyword>
<protein>
    <submittedName>
        <fullName evidence="7">Mov34/MPN/PAD-1 family protein</fullName>
    </submittedName>
</protein>
<dbReference type="Gene3D" id="3.40.140.10">
    <property type="entry name" value="Cytidine Deaminase, domain 2"/>
    <property type="match status" value="1"/>
</dbReference>
<evidence type="ECO:0000256" key="2">
    <source>
        <dbReference type="ARBA" id="ARBA00022723"/>
    </source>
</evidence>
<reference evidence="8" key="1">
    <citation type="journal article" date="2019" name="Int. J. Syst. Evol. Microbiol.">
        <title>The Global Catalogue of Microorganisms (GCM) 10K type strain sequencing project: providing services to taxonomists for standard genome sequencing and annotation.</title>
        <authorList>
            <consortium name="The Broad Institute Genomics Platform"/>
            <consortium name="The Broad Institute Genome Sequencing Center for Infectious Disease"/>
            <person name="Wu L."/>
            <person name="Ma J."/>
        </authorList>
    </citation>
    <scope>NUCLEOTIDE SEQUENCE [LARGE SCALE GENOMIC DNA]</scope>
    <source>
        <strain evidence="8">CCUG 58412</strain>
    </source>
</reference>
<dbReference type="EMBL" id="JBHTKB010000001">
    <property type="protein sequence ID" value="MFD0912707.1"/>
    <property type="molecule type" value="Genomic_DNA"/>
</dbReference>
<name>A0ABW3F2Q9_9PROT</name>
<keyword evidence="4" id="KW-0862">Zinc</keyword>
<accession>A0ABW3F2Q9</accession>
<gene>
    <name evidence="7" type="ORF">ACFQ1Z_04035</name>
</gene>
<proteinExistence type="predicted"/>
<keyword evidence="1" id="KW-0645">Protease</keyword>
<dbReference type="RefSeq" id="WP_379055858.1">
    <property type="nucleotide sequence ID" value="NZ_JBHTKB010000001.1"/>
</dbReference>
<evidence type="ECO:0000256" key="1">
    <source>
        <dbReference type="ARBA" id="ARBA00022670"/>
    </source>
</evidence>
<evidence type="ECO:0000259" key="6">
    <source>
        <dbReference type="Pfam" id="PF14464"/>
    </source>
</evidence>
<evidence type="ECO:0000256" key="3">
    <source>
        <dbReference type="ARBA" id="ARBA00022801"/>
    </source>
</evidence>
<comment type="caution">
    <text evidence="7">The sequence shown here is derived from an EMBL/GenBank/DDBJ whole genome shotgun (WGS) entry which is preliminary data.</text>
</comment>